<evidence type="ECO:0000313" key="1">
    <source>
        <dbReference type="EMBL" id="MCZ8514800.1"/>
    </source>
</evidence>
<sequence length="62" mass="7157">RWQDKLFQHAAEKNHSPHKGYVCPNLGGEIEWVLLKVVHHSYQPFISNSGVAFSPLNCCFQY</sequence>
<gene>
    <name evidence="1" type="ORF">O9H85_20735</name>
</gene>
<dbReference type="Proteomes" id="UP001527882">
    <property type="component" value="Unassembled WGS sequence"/>
</dbReference>
<comment type="caution">
    <text evidence="1">The sequence shown here is derived from an EMBL/GenBank/DDBJ whole genome shotgun (WGS) entry which is preliminary data.</text>
</comment>
<evidence type="ECO:0000313" key="2">
    <source>
        <dbReference type="Proteomes" id="UP001527882"/>
    </source>
</evidence>
<proteinExistence type="predicted"/>
<reference evidence="1 2" key="1">
    <citation type="submission" date="2022-12" db="EMBL/GenBank/DDBJ databases">
        <title>Draft genome sequence of Paenibacillus sp. dW9.</title>
        <authorList>
            <person name="Choi E.-W."/>
            <person name="Kim D.-U."/>
        </authorList>
    </citation>
    <scope>NUCLEOTIDE SEQUENCE [LARGE SCALE GENOMIC DNA]</scope>
    <source>
        <strain evidence="2">dW9</strain>
    </source>
</reference>
<dbReference type="EMBL" id="JAQAGZ010000014">
    <property type="protein sequence ID" value="MCZ8514800.1"/>
    <property type="molecule type" value="Genomic_DNA"/>
</dbReference>
<accession>A0ABT4QD61</accession>
<organism evidence="1 2">
    <name type="scientific">Paenibacillus gyeongsangnamensis</name>
    <dbReference type="NCBI Taxonomy" id="3388067"/>
    <lineage>
        <taxon>Bacteria</taxon>
        <taxon>Bacillati</taxon>
        <taxon>Bacillota</taxon>
        <taxon>Bacilli</taxon>
        <taxon>Bacillales</taxon>
        <taxon>Paenibacillaceae</taxon>
        <taxon>Paenibacillus</taxon>
    </lineage>
</organism>
<protein>
    <submittedName>
        <fullName evidence="1">Uncharacterized protein</fullName>
    </submittedName>
</protein>
<keyword evidence="2" id="KW-1185">Reference proteome</keyword>
<name>A0ABT4QD61_9BACL</name>
<dbReference type="RefSeq" id="WP_269883330.1">
    <property type="nucleotide sequence ID" value="NZ_JAQAGZ010000014.1"/>
</dbReference>
<feature type="non-terminal residue" evidence="1">
    <location>
        <position position="1"/>
    </location>
</feature>